<organism evidence="2 3">
    <name type="scientific">Mycolicibacterium aurum</name>
    <name type="common">Mycobacterium aurum</name>
    <dbReference type="NCBI Taxonomy" id="1791"/>
    <lineage>
        <taxon>Bacteria</taxon>
        <taxon>Bacillati</taxon>
        <taxon>Actinomycetota</taxon>
        <taxon>Actinomycetes</taxon>
        <taxon>Mycobacteriales</taxon>
        <taxon>Mycobacteriaceae</taxon>
        <taxon>Mycolicibacterium</taxon>
    </lineage>
</organism>
<dbReference type="RefSeq" id="WP_048632376.1">
    <property type="nucleotide sequence ID" value="NZ_CVQQ01000006.1"/>
</dbReference>
<sequence>MATPLRLRTDRQDDGSLVLFAAGELDLSNIGTFSDAIAHAITANPDGTVLRVDLSEVEYLDSGAINVLFDHAESIDVVVNPILLPVLTVSGLTDVATVRPASPG</sequence>
<name>A0A3S4VJY5_MYCAU</name>
<accession>A0A3S4VJY5</accession>
<feature type="domain" description="STAS" evidence="1">
    <location>
        <begin position="14"/>
        <end position="68"/>
    </location>
</feature>
<evidence type="ECO:0000259" key="1">
    <source>
        <dbReference type="PROSITE" id="PS50801"/>
    </source>
</evidence>
<dbReference type="CDD" id="cd07043">
    <property type="entry name" value="STAS_anti-anti-sigma_factors"/>
    <property type="match status" value="1"/>
</dbReference>
<dbReference type="PROSITE" id="PS50801">
    <property type="entry name" value="STAS"/>
    <property type="match status" value="1"/>
</dbReference>
<dbReference type="Proteomes" id="UP000279306">
    <property type="component" value="Chromosome"/>
</dbReference>
<dbReference type="InterPro" id="IPR058548">
    <property type="entry name" value="MlaB-like_STAS"/>
</dbReference>
<dbReference type="Gene3D" id="3.30.750.24">
    <property type="entry name" value="STAS domain"/>
    <property type="match status" value="1"/>
</dbReference>
<reference evidence="2 3" key="1">
    <citation type="submission" date="2018-12" db="EMBL/GenBank/DDBJ databases">
        <authorList>
            <consortium name="Pathogen Informatics"/>
        </authorList>
    </citation>
    <scope>NUCLEOTIDE SEQUENCE [LARGE SCALE GENOMIC DNA]</scope>
    <source>
        <strain evidence="2 3">NCTC10437</strain>
    </source>
</reference>
<dbReference type="KEGG" id="mauu:NCTC10437_01769"/>
<protein>
    <submittedName>
        <fullName evidence="2">Anti-sigma-factor antagonist</fullName>
    </submittedName>
</protein>
<evidence type="ECO:0000313" key="2">
    <source>
        <dbReference type="EMBL" id="VEG53049.1"/>
    </source>
</evidence>
<dbReference type="AlphaFoldDB" id="A0A3S4VJY5"/>
<dbReference type="InterPro" id="IPR036513">
    <property type="entry name" value="STAS_dom_sf"/>
</dbReference>
<dbReference type="Pfam" id="PF13466">
    <property type="entry name" value="STAS_2"/>
    <property type="match status" value="1"/>
</dbReference>
<dbReference type="EMBL" id="LR134356">
    <property type="protein sequence ID" value="VEG53049.1"/>
    <property type="molecule type" value="Genomic_DNA"/>
</dbReference>
<dbReference type="STRING" id="1791.GCA_001049355_02493"/>
<dbReference type="OrthoDB" id="4628340at2"/>
<proteinExistence type="predicted"/>
<dbReference type="InterPro" id="IPR002645">
    <property type="entry name" value="STAS_dom"/>
</dbReference>
<dbReference type="SUPFAM" id="SSF52091">
    <property type="entry name" value="SpoIIaa-like"/>
    <property type="match status" value="1"/>
</dbReference>
<evidence type="ECO:0000313" key="3">
    <source>
        <dbReference type="Proteomes" id="UP000279306"/>
    </source>
</evidence>
<gene>
    <name evidence="2" type="ORF">NCTC10437_01769</name>
</gene>
<keyword evidence="3" id="KW-1185">Reference proteome</keyword>